<feature type="signal peptide" evidence="6">
    <location>
        <begin position="1"/>
        <end position="22"/>
    </location>
</feature>
<dbReference type="Pfam" id="PF00251">
    <property type="entry name" value="Glyco_hydro_32N"/>
    <property type="match status" value="1"/>
</dbReference>
<evidence type="ECO:0000259" key="7">
    <source>
        <dbReference type="Pfam" id="PF00251"/>
    </source>
</evidence>
<feature type="transmembrane region" description="Helical" evidence="5">
    <location>
        <begin position="525"/>
        <end position="551"/>
    </location>
</feature>
<dbReference type="InterPro" id="IPR013320">
    <property type="entry name" value="ConA-like_dom_sf"/>
</dbReference>
<evidence type="ECO:0000256" key="4">
    <source>
        <dbReference type="RuleBase" id="RU362110"/>
    </source>
</evidence>
<dbReference type="InterPro" id="IPR013189">
    <property type="entry name" value="Glyco_hydro_32_C"/>
</dbReference>
<evidence type="ECO:0000313" key="11">
    <source>
        <dbReference type="RefSeq" id="XP_013384147.1"/>
    </source>
</evidence>
<dbReference type="SUPFAM" id="SSF49899">
    <property type="entry name" value="Concanavalin A-like lectins/glucanases"/>
    <property type="match status" value="1"/>
</dbReference>
<dbReference type="Pfam" id="PF08244">
    <property type="entry name" value="Glyco_hydro_32C"/>
    <property type="match status" value="1"/>
</dbReference>
<dbReference type="STRING" id="7574.A0A1S3HF73"/>
<sequence length="552" mass="62788">MSHNNWLLLAVVCFTLSAAAHAKPSYQEQWRLQYHFSPEKNWMNDPNGLLYYRGKYHLFYQYNPFGIRWGHMSWGHAVSEDLVHWEHWPIAIPETGDIMAFSGSAVADVHNTSGFSRNGAVPLVAIYTGYNSSKAANEKQDQRLSYSLDGGRSWTMYAGNPVLQIEEHHFRDPKVIWYEPSQSWIMLVAKARDNIFQFYSSPNLKDWTYMSDLGPNGTIPTGEWECPDLFPLNVTGETGVQKWVLPISVGKDSVPRRGVMYFIGSFNGTHFTPDEPVAKYLDFGEDFYAANSWNNFVDGRRLWMGWMCSWRYCQDIETNPWRGAQTMVRVLSLERENGGDIVLLQKPIKEMGKLRTGVEWKYRNTDITTVKQKLTTDKVHGRLLEVKAEFKPKAGTEKVGFSILQGPIEETLVGYNHVNKTVYVDRSRSGFIDPRMGTIDVAKVYLQGGILNLHFFVDWSSVEVFANGGRQVITNRVFPNKTDDGFGAYVIGSDIEVVNLEIYELKTTWQNYWTTPSPTTTSGAAALFLVTSGHSVVFLCSVVITVFQYLIA</sequence>
<evidence type="ECO:0000256" key="1">
    <source>
        <dbReference type="ARBA" id="ARBA00009902"/>
    </source>
</evidence>
<keyword evidence="5" id="KW-0472">Membrane</keyword>
<gene>
    <name evidence="10 11" type="primary">LOC106154361</name>
</gene>
<keyword evidence="3 4" id="KW-0326">Glycosidase</keyword>
<dbReference type="InterPro" id="IPR023296">
    <property type="entry name" value="Glyco_hydro_beta-prop_sf"/>
</dbReference>
<dbReference type="KEGG" id="lak:106154361"/>
<feature type="domain" description="Glycosyl hydrolase family 32 N-terminal" evidence="7">
    <location>
        <begin position="35"/>
        <end position="346"/>
    </location>
</feature>
<feature type="domain" description="Glycosyl hydrolase family 32 C-terminal" evidence="8">
    <location>
        <begin position="353"/>
        <end position="504"/>
    </location>
</feature>
<evidence type="ECO:0000313" key="9">
    <source>
        <dbReference type="Proteomes" id="UP000085678"/>
    </source>
</evidence>
<dbReference type="PANTHER" id="PTHR42800:SF3">
    <property type="entry name" value="GLYCOSYL HYDROLASE FAMILY 32 N-TERMINAL DOMAIN-CONTAINING PROTEIN"/>
    <property type="match status" value="1"/>
</dbReference>
<dbReference type="RefSeq" id="XP_013384146.1">
    <property type="nucleotide sequence ID" value="XM_013528692.1"/>
</dbReference>
<proteinExistence type="inferred from homology"/>
<dbReference type="Proteomes" id="UP000085678">
    <property type="component" value="Unplaced"/>
</dbReference>
<dbReference type="InterPro" id="IPR018053">
    <property type="entry name" value="Glyco_hydro_32_AS"/>
</dbReference>
<evidence type="ECO:0000256" key="6">
    <source>
        <dbReference type="SAM" id="SignalP"/>
    </source>
</evidence>
<dbReference type="RefSeq" id="XP_013384147.1">
    <property type="nucleotide sequence ID" value="XM_013528693.1"/>
</dbReference>
<name>A0A1S3HF73_LINAN</name>
<keyword evidence="5" id="KW-1133">Transmembrane helix</keyword>
<dbReference type="SMART" id="SM00640">
    <property type="entry name" value="Glyco_32"/>
    <property type="match status" value="1"/>
</dbReference>
<reference evidence="10 11" key="1">
    <citation type="submission" date="2025-04" db="UniProtKB">
        <authorList>
            <consortium name="RefSeq"/>
        </authorList>
    </citation>
    <scope>IDENTIFICATION</scope>
    <source>
        <tissue evidence="10 11">Gonads</tissue>
    </source>
</reference>
<dbReference type="PANTHER" id="PTHR42800">
    <property type="entry name" value="EXOINULINASE INUD (AFU_ORTHOLOGUE AFUA_5G00480)"/>
    <property type="match status" value="1"/>
</dbReference>
<dbReference type="Gene3D" id="2.115.10.20">
    <property type="entry name" value="Glycosyl hydrolase domain, family 43"/>
    <property type="match status" value="1"/>
</dbReference>
<keyword evidence="5" id="KW-0812">Transmembrane</keyword>
<dbReference type="GO" id="GO:0005737">
    <property type="term" value="C:cytoplasm"/>
    <property type="evidence" value="ECO:0007669"/>
    <property type="project" value="TreeGrafter"/>
</dbReference>
<keyword evidence="2 4" id="KW-0378">Hydrolase</keyword>
<keyword evidence="9" id="KW-1185">Reference proteome</keyword>
<dbReference type="AlphaFoldDB" id="A0A1S3HF73"/>
<dbReference type="InterPro" id="IPR013148">
    <property type="entry name" value="Glyco_hydro_32_N"/>
</dbReference>
<evidence type="ECO:0000256" key="3">
    <source>
        <dbReference type="ARBA" id="ARBA00023295"/>
    </source>
</evidence>
<evidence type="ECO:0000256" key="2">
    <source>
        <dbReference type="ARBA" id="ARBA00022801"/>
    </source>
</evidence>
<dbReference type="GeneID" id="106154361"/>
<dbReference type="GO" id="GO:0004575">
    <property type="term" value="F:sucrose alpha-glucosidase activity"/>
    <property type="evidence" value="ECO:0007669"/>
    <property type="project" value="TreeGrafter"/>
</dbReference>
<protein>
    <submittedName>
        <fullName evidence="10 11">Uncharacterized protein LOC106154361</fullName>
    </submittedName>
</protein>
<evidence type="ECO:0000313" key="10">
    <source>
        <dbReference type="RefSeq" id="XP_013384146.1"/>
    </source>
</evidence>
<accession>A0A1S3HF73</accession>
<dbReference type="InterPro" id="IPR001362">
    <property type="entry name" value="Glyco_hydro_32"/>
</dbReference>
<dbReference type="GO" id="GO:0005987">
    <property type="term" value="P:sucrose catabolic process"/>
    <property type="evidence" value="ECO:0007669"/>
    <property type="project" value="TreeGrafter"/>
</dbReference>
<feature type="chain" id="PRO_5014545718" evidence="6">
    <location>
        <begin position="23"/>
        <end position="552"/>
    </location>
</feature>
<evidence type="ECO:0000259" key="8">
    <source>
        <dbReference type="Pfam" id="PF08244"/>
    </source>
</evidence>
<dbReference type="PROSITE" id="PS00609">
    <property type="entry name" value="GLYCOSYL_HYDROL_F32"/>
    <property type="match status" value="1"/>
</dbReference>
<dbReference type="Gene3D" id="2.60.120.560">
    <property type="entry name" value="Exo-inulinase, domain 1"/>
    <property type="match status" value="1"/>
</dbReference>
<evidence type="ECO:0000256" key="5">
    <source>
        <dbReference type="SAM" id="Phobius"/>
    </source>
</evidence>
<organism evidence="9 10">
    <name type="scientific">Lingula anatina</name>
    <name type="common">Brachiopod</name>
    <name type="synonym">Lingula unguis</name>
    <dbReference type="NCBI Taxonomy" id="7574"/>
    <lineage>
        <taxon>Eukaryota</taxon>
        <taxon>Metazoa</taxon>
        <taxon>Spiralia</taxon>
        <taxon>Lophotrochozoa</taxon>
        <taxon>Brachiopoda</taxon>
        <taxon>Linguliformea</taxon>
        <taxon>Lingulata</taxon>
        <taxon>Lingulida</taxon>
        <taxon>Linguloidea</taxon>
        <taxon>Lingulidae</taxon>
        <taxon>Lingula</taxon>
    </lineage>
</organism>
<keyword evidence="6" id="KW-0732">Signal</keyword>
<dbReference type="OrthoDB" id="202537at2759"/>
<dbReference type="SUPFAM" id="SSF75005">
    <property type="entry name" value="Arabinanase/levansucrase/invertase"/>
    <property type="match status" value="1"/>
</dbReference>
<comment type="similarity">
    <text evidence="1 4">Belongs to the glycosyl hydrolase 32 family.</text>
</comment>
<dbReference type="CDD" id="cd18622">
    <property type="entry name" value="GH32_Inu-like"/>
    <property type="match status" value="1"/>
</dbReference>